<dbReference type="InterPro" id="IPR011032">
    <property type="entry name" value="GroES-like_sf"/>
</dbReference>
<dbReference type="SMART" id="SM00829">
    <property type="entry name" value="PKS_ER"/>
    <property type="match status" value="1"/>
</dbReference>
<dbReference type="PANTHER" id="PTHR43161">
    <property type="entry name" value="SORBITOL DEHYDROGENASE"/>
    <property type="match status" value="1"/>
</dbReference>
<dbReference type="GO" id="GO:0006062">
    <property type="term" value="P:sorbitol catabolic process"/>
    <property type="evidence" value="ECO:0007669"/>
    <property type="project" value="TreeGrafter"/>
</dbReference>
<dbReference type="GO" id="GO:0003939">
    <property type="term" value="F:L-iditol 2-dehydrogenase (NAD+) activity"/>
    <property type="evidence" value="ECO:0007669"/>
    <property type="project" value="TreeGrafter"/>
</dbReference>
<evidence type="ECO:0000256" key="2">
    <source>
        <dbReference type="ARBA" id="ARBA00008072"/>
    </source>
</evidence>
<dbReference type="EMBL" id="GIBP01004371">
    <property type="protein sequence ID" value="NDV33340.1"/>
    <property type="molecule type" value="Transcribed_RNA"/>
</dbReference>
<dbReference type="PROSITE" id="PS00059">
    <property type="entry name" value="ADH_ZINC"/>
    <property type="match status" value="1"/>
</dbReference>
<accession>A0A6B2L8X4</accession>
<proteinExistence type="inferred from homology"/>
<evidence type="ECO:0000256" key="3">
    <source>
        <dbReference type="ARBA" id="ARBA00022723"/>
    </source>
</evidence>
<dbReference type="Pfam" id="PF08240">
    <property type="entry name" value="ADH_N"/>
    <property type="match status" value="1"/>
</dbReference>
<evidence type="ECO:0000256" key="7">
    <source>
        <dbReference type="RuleBase" id="RU361277"/>
    </source>
</evidence>
<dbReference type="InterPro" id="IPR020843">
    <property type="entry name" value="ER"/>
</dbReference>
<dbReference type="AlphaFoldDB" id="A0A6B2L8X4"/>
<keyword evidence="6" id="KW-0520">NAD</keyword>
<dbReference type="InterPro" id="IPR036291">
    <property type="entry name" value="NAD(P)-bd_dom_sf"/>
</dbReference>
<keyword evidence="5" id="KW-0560">Oxidoreductase</keyword>
<dbReference type="Gene3D" id="3.40.50.720">
    <property type="entry name" value="NAD(P)-binding Rossmann-like Domain"/>
    <property type="match status" value="1"/>
</dbReference>
<evidence type="ECO:0000256" key="4">
    <source>
        <dbReference type="ARBA" id="ARBA00022833"/>
    </source>
</evidence>
<evidence type="ECO:0000259" key="8">
    <source>
        <dbReference type="SMART" id="SM00829"/>
    </source>
</evidence>
<sequence>MKELRQFHFESRAVPRKPRRGNVVVRIHTVGICGSDVHYWAHGRCGPFVVNGPLVLGHECSGIIVEVGEGVSNVAVGDRVAIEPGVPCRVCKYCRSGKYNLCPDVVFLATPPVDGSLANYIEHAADFCYKMPDHMSFEEGALLEPLSVGVQACRRGGVAAGSHVLITGAGPVGLVSLLVAKASGATRVVVTDLMQNRLDVAKQLGADATFLSNDPRLLEKLAAFAPITQTLECSGAEAALTLAIRATCPGGKVLSIGRSAHPTQNIPLFEAADREVDICGSFRYHDTYPTALELVATGKVNVRPLVTHRFNLLQSQQAFETAEVGKDGAIKVAIQVADAKL</sequence>
<dbReference type="Gene3D" id="3.90.180.10">
    <property type="entry name" value="Medium-chain alcohol dehydrogenases, catalytic domain"/>
    <property type="match status" value="1"/>
</dbReference>
<dbReference type="CDD" id="cd05285">
    <property type="entry name" value="sorbitol_DH"/>
    <property type="match status" value="1"/>
</dbReference>
<dbReference type="PANTHER" id="PTHR43161:SF9">
    <property type="entry name" value="SORBITOL DEHYDROGENASE"/>
    <property type="match status" value="1"/>
</dbReference>
<protein>
    <recommendedName>
        <fullName evidence="8">Enoyl reductase (ER) domain-containing protein</fullName>
    </recommendedName>
</protein>
<comment type="cofactor">
    <cofactor evidence="1 7">
        <name>Zn(2+)</name>
        <dbReference type="ChEBI" id="CHEBI:29105"/>
    </cofactor>
</comment>
<dbReference type="InterPro" id="IPR013154">
    <property type="entry name" value="ADH-like_N"/>
</dbReference>
<dbReference type="InterPro" id="IPR013149">
    <property type="entry name" value="ADH-like_C"/>
</dbReference>
<feature type="domain" description="Enoyl reductase (ER)" evidence="8">
    <location>
        <begin position="2"/>
        <end position="334"/>
    </location>
</feature>
<reference evidence="9" key="1">
    <citation type="journal article" date="2020" name="J. Eukaryot. Microbiol.">
        <title>De novo Sequencing, Assembly and Annotation of the Transcriptome for the Free-Living Testate Amoeba Arcella intermedia.</title>
        <authorList>
            <person name="Ribeiro G.M."/>
            <person name="Porfirio-Sousa A.L."/>
            <person name="Maurer-Alcala X.X."/>
            <person name="Katz L.A."/>
            <person name="Lahr D.J.G."/>
        </authorList>
    </citation>
    <scope>NUCLEOTIDE SEQUENCE</scope>
</reference>
<dbReference type="Pfam" id="PF00107">
    <property type="entry name" value="ADH_zinc_N"/>
    <property type="match status" value="1"/>
</dbReference>
<evidence type="ECO:0000256" key="1">
    <source>
        <dbReference type="ARBA" id="ARBA00001947"/>
    </source>
</evidence>
<dbReference type="InterPro" id="IPR002328">
    <property type="entry name" value="ADH_Zn_CS"/>
</dbReference>
<organism evidence="9">
    <name type="scientific">Arcella intermedia</name>
    <dbReference type="NCBI Taxonomy" id="1963864"/>
    <lineage>
        <taxon>Eukaryota</taxon>
        <taxon>Amoebozoa</taxon>
        <taxon>Tubulinea</taxon>
        <taxon>Elardia</taxon>
        <taxon>Arcellinida</taxon>
        <taxon>Sphaerothecina</taxon>
        <taxon>Arcellidae</taxon>
        <taxon>Arcella</taxon>
    </lineage>
</organism>
<dbReference type="SUPFAM" id="SSF50129">
    <property type="entry name" value="GroES-like"/>
    <property type="match status" value="1"/>
</dbReference>
<evidence type="ECO:0000313" key="9">
    <source>
        <dbReference type="EMBL" id="NDV33340.1"/>
    </source>
</evidence>
<evidence type="ECO:0000256" key="6">
    <source>
        <dbReference type="ARBA" id="ARBA00023027"/>
    </source>
</evidence>
<evidence type="ECO:0000256" key="5">
    <source>
        <dbReference type="ARBA" id="ARBA00023002"/>
    </source>
</evidence>
<keyword evidence="3 7" id="KW-0479">Metal-binding</keyword>
<dbReference type="FunFam" id="3.40.50.720:FF:000068">
    <property type="entry name" value="Sorbitol dehydrogenase"/>
    <property type="match status" value="1"/>
</dbReference>
<dbReference type="InterPro" id="IPR045306">
    <property type="entry name" value="SDH-like"/>
</dbReference>
<dbReference type="GO" id="GO:0008270">
    <property type="term" value="F:zinc ion binding"/>
    <property type="evidence" value="ECO:0007669"/>
    <property type="project" value="InterPro"/>
</dbReference>
<dbReference type="SUPFAM" id="SSF51735">
    <property type="entry name" value="NAD(P)-binding Rossmann-fold domains"/>
    <property type="match status" value="1"/>
</dbReference>
<comment type="similarity">
    <text evidence="2 7">Belongs to the zinc-containing alcohol dehydrogenase family.</text>
</comment>
<keyword evidence="4 7" id="KW-0862">Zinc</keyword>
<name>A0A6B2L8X4_9EUKA</name>